<evidence type="ECO:0000313" key="5">
    <source>
        <dbReference type="Proteomes" id="UP000255529"/>
    </source>
</evidence>
<dbReference type="EMBL" id="UGYN01000002">
    <property type="protein sequence ID" value="SUI64164.1"/>
    <property type="molecule type" value="Genomic_DNA"/>
</dbReference>
<evidence type="ECO:0000259" key="3">
    <source>
        <dbReference type="Pfam" id="PF07883"/>
    </source>
</evidence>
<dbReference type="GO" id="GO:0051213">
    <property type="term" value="F:dioxygenase activity"/>
    <property type="evidence" value="ECO:0007669"/>
    <property type="project" value="UniProtKB-KW"/>
</dbReference>
<protein>
    <submittedName>
        <fullName evidence="4">Gentisate 1,2-dioxygenase</fullName>
    </submittedName>
</protein>
<gene>
    <name evidence="4" type="ORF">NCTC11544_02610</name>
</gene>
<dbReference type="GeneID" id="74952927"/>
<feature type="domain" description="Cupin type-2" evidence="3">
    <location>
        <begin position="85"/>
        <end position="152"/>
    </location>
</feature>
<name>A0A2X2HCK7_9GAMM</name>
<dbReference type="InterPro" id="IPR014710">
    <property type="entry name" value="RmlC-like_jellyroll"/>
</dbReference>
<evidence type="ECO:0000313" key="4">
    <source>
        <dbReference type="EMBL" id="SUI64164.1"/>
    </source>
</evidence>
<dbReference type="Pfam" id="PF07883">
    <property type="entry name" value="Cupin_2"/>
    <property type="match status" value="1"/>
</dbReference>
<dbReference type="InterPro" id="IPR011051">
    <property type="entry name" value="RmlC_Cupin_sf"/>
</dbReference>
<dbReference type="InterPro" id="IPR013096">
    <property type="entry name" value="Cupin_2"/>
</dbReference>
<dbReference type="Proteomes" id="UP000255529">
    <property type="component" value="Unassembled WGS sequence"/>
</dbReference>
<proteinExistence type="predicted"/>
<dbReference type="InterPro" id="IPR047183">
    <property type="entry name" value="GDO-like"/>
</dbReference>
<dbReference type="RefSeq" id="WP_112364257.1">
    <property type="nucleotide sequence ID" value="NZ_CAMKUF010000006.1"/>
</dbReference>
<dbReference type="PANTHER" id="PTHR41517:SF1">
    <property type="entry name" value="CUPIN"/>
    <property type="match status" value="1"/>
</dbReference>
<evidence type="ECO:0000256" key="1">
    <source>
        <dbReference type="ARBA" id="ARBA00022964"/>
    </source>
</evidence>
<accession>A0A2X2HCK7</accession>
<sequence>MSIDIQQLQKKHLFPLWESLHGLVPNQPEPQATPYQWHYAEVKDALLDIGSKIDIERAERRVLVMENPSLPPGSSRITDTLYAGMQMVLPGEIAPLHRHTPTALRFILEAEGGNTTVDGEKTTLHPGDFIITPSWRWHQHQNDTDKPIFWLDGLDAPLLHFLKAGFRQDRLPAGQTLEPRPEGDALARYGTGLIPLEYRPTGQSQPSPIFNYPYQRTREALEQLKRHSEIDPASAISLRYINPANGDWAIPTLGTVITLLPRGFTSLYQRGNASQVLVVMEGELEVRLTGGIHFRLKPKDIFALPSWLSYQLSAPDGDTVCFSFSDRPVLEKLGIWRHEITPEG</sequence>
<keyword evidence="1 4" id="KW-0223">Dioxygenase</keyword>
<evidence type="ECO:0000256" key="2">
    <source>
        <dbReference type="ARBA" id="ARBA00023002"/>
    </source>
</evidence>
<dbReference type="CDD" id="cd06992">
    <property type="entry name" value="cupin_GDO-like_C"/>
    <property type="match status" value="1"/>
</dbReference>
<dbReference type="Gene3D" id="2.60.120.10">
    <property type="entry name" value="Jelly Rolls"/>
    <property type="match status" value="1"/>
</dbReference>
<dbReference type="AlphaFoldDB" id="A0A2X2HCK7"/>
<reference evidence="4 5" key="1">
    <citation type="submission" date="2018-06" db="EMBL/GenBank/DDBJ databases">
        <authorList>
            <consortium name="Pathogen Informatics"/>
            <person name="Doyle S."/>
        </authorList>
    </citation>
    <scope>NUCLEOTIDE SEQUENCE [LARGE SCALE GENOMIC DNA]</scope>
    <source>
        <strain evidence="4 5">NCTC11544</strain>
    </source>
</reference>
<keyword evidence="2" id="KW-0560">Oxidoreductase</keyword>
<dbReference type="PANTHER" id="PTHR41517">
    <property type="entry name" value="1,2-DIOXYGENASE PROTEIN-RELATED"/>
    <property type="match status" value="1"/>
</dbReference>
<dbReference type="CDD" id="cd02216">
    <property type="entry name" value="cupin_GDO-like_N"/>
    <property type="match status" value="1"/>
</dbReference>
<organism evidence="4 5">
    <name type="scientific">Serratia quinivorans</name>
    <dbReference type="NCBI Taxonomy" id="137545"/>
    <lineage>
        <taxon>Bacteria</taxon>
        <taxon>Pseudomonadati</taxon>
        <taxon>Pseudomonadota</taxon>
        <taxon>Gammaproteobacteria</taxon>
        <taxon>Enterobacterales</taxon>
        <taxon>Yersiniaceae</taxon>
        <taxon>Serratia</taxon>
    </lineage>
</organism>
<dbReference type="SUPFAM" id="SSF51182">
    <property type="entry name" value="RmlC-like cupins"/>
    <property type="match status" value="1"/>
</dbReference>